<evidence type="ECO:0000256" key="3">
    <source>
        <dbReference type="ARBA" id="ARBA00012638"/>
    </source>
</evidence>
<keyword evidence="8" id="KW-1185">Reference proteome</keyword>
<dbReference type="InterPro" id="IPR026058">
    <property type="entry name" value="LIPIN"/>
</dbReference>
<sequence length="872" mass="96848">MNVVGKVGNLISQGVYSVATPFHPFGGAVDVIVVEQEDGTYRSTPWHVRFGKFQGVLKGAEKVVGISVNDVEADFHMFLDNSGEAYFVREVDSGISTKTEPKVDHSDSKISESSLADNLDGKKDIFHVDIDDGKVKNVDQTYEFQDEHSTPEVSVGSANFTPYHYGSLDEVENIVESSNNSKAEMVLVSVDGHVLTAPISSSDRENVQLDTPQFHLGPGDDSADEFSSAEKGWVEDIIEVHGCSSVLPDNGGVDSRRDPEFLDTPSIVKASDDVEEHSISLKRNDTFMSCVDFNELASDKDETDSQNLESPNDIHIKSKRSEDSHFANIKLHSSEVKADDGFSDDIDEVNNKSASTYGELHDTSVKVEVYEGNNVIDMRTDHAKGDGVSVDAEFDRLQCIEIGGKNKEKKKITIGGIDHEYSLAIEEQEPEVKENSTAITFLTEDGNKISESQNQDKASSLGFEVSLCGNILRASMGKSSADEAFENLRISKEEFEANGPAIIKNKNLIVRYNEKYFFWDKAAPIVLGMAVYGVDLSIDPKDAIPVEQEVSKATDDAAVASPSPRRWRLFSIPFRRAKSLQPTNSSIEEELENPESILSNPETEPSVQDNVNDEQLPSKQFKRTNIPTNEQIASLSLKDGQNMITFSFCTRVLGKQEVNAHIYLWKWNARIVISDVDGTITKSDVLGQFMPLVGKDWSQLGVARLFCSIKENGYQLLFLSARAIVQAYLTRSFLLNLKQDGKALPNGPVVISPDGLFPSLYREVIRRAPHEFKIACLEDIKALFPSDHNPFYAGFGNRDTDELSYRKIGIPRGKIFIINPKGEVAINHCIDVKSYTSLHTLINDMFPPTSIAEEEDYNSWNYWKMPLPSIED</sequence>
<dbReference type="InterPro" id="IPR031703">
    <property type="entry name" value="Lipin_mid"/>
</dbReference>
<dbReference type="EMBL" id="LFYR01001005">
    <property type="protein sequence ID" value="KMZ65868.1"/>
    <property type="molecule type" value="Genomic_DNA"/>
</dbReference>
<dbReference type="PANTHER" id="PTHR12181:SF59">
    <property type="entry name" value="PHOSPHATIDATE PHOSPHATASE PAH1"/>
    <property type="match status" value="1"/>
</dbReference>
<dbReference type="Pfam" id="PF08235">
    <property type="entry name" value="LNS2"/>
    <property type="match status" value="1"/>
</dbReference>
<accession>A0A0K9P9W3</accession>
<dbReference type="InterPro" id="IPR013209">
    <property type="entry name" value="LNS2"/>
</dbReference>
<comment type="cofactor">
    <cofactor evidence="1">
        <name>Mg(2+)</name>
        <dbReference type="ChEBI" id="CHEBI:18420"/>
    </cofactor>
</comment>
<dbReference type="SMART" id="SM00775">
    <property type="entry name" value="LNS2"/>
    <property type="match status" value="1"/>
</dbReference>
<proteinExistence type="inferred from homology"/>
<dbReference type="SUPFAM" id="SSF56784">
    <property type="entry name" value="HAD-like"/>
    <property type="match status" value="1"/>
</dbReference>
<evidence type="ECO:0000313" key="8">
    <source>
        <dbReference type="Proteomes" id="UP000036987"/>
    </source>
</evidence>
<keyword evidence="4" id="KW-0378">Hydrolase</keyword>
<dbReference type="Pfam" id="PF04571">
    <property type="entry name" value="Lipin_N"/>
    <property type="match status" value="1"/>
</dbReference>
<dbReference type="AlphaFoldDB" id="A0A0K9P9W3"/>
<dbReference type="GO" id="GO:0006629">
    <property type="term" value="P:lipid metabolic process"/>
    <property type="evidence" value="ECO:0000318"/>
    <property type="project" value="GO_Central"/>
</dbReference>
<evidence type="ECO:0000259" key="6">
    <source>
        <dbReference type="SMART" id="SM00775"/>
    </source>
</evidence>
<dbReference type="InterPro" id="IPR036412">
    <property type="entry name" value="HAD-like_sf"/>
</dbReference>
<feature type="compositionally biased region" description="Polar residues" evidence="5">
    <location>
        <begin position="596"/>
        <end position="621"/>
    </location>
</feature>
<reference evidence="8" key="1">
    <citation type="journal article" date="2016" name="Nature">
        <title>The genome of the seagrass Zostera marina reveals angiosperm adaptation to the sea.</title>
        <authorList>
            <person name="Olsen J.L."/>
            <person name="Rouze P."/>
            <person name="Verhelst B."/>
            <person name="Lin Y.-C."/>
            <person name="Bayer T."/>
            <person name="Collen J."/>
            <person name="Dattolo E."/>
            <person name="De Paoli E."/>
            <person name="Dittami S."/>
            <person name="Maumus F."/>
            <person name="Michel G."/>
            <person name="Kersting A."/>
            <person name="Lauritano C."/>
            <person name="Lohaus R."/>
            <person name="Toepel M."/>
            <person name="Tonon T."/>
            <person name="Vanneste K."/>
            <person name="Amirebrahimi M."/>
            <person name="Brakel J."/>
            <person name="Bostroem C."/>
            <person name="Chovatia M."/>
            <person name="Grimwood J."/>
            <person name="Jenkins J.W."/>
            <person name="Jueterbock A."/>
            <person name="Mraz A."/>
            <person name="Stam W.T."/>
            <person name="Tice H."/>
            <person name="Bornberg-Bauer E."/>
            <person name="Green P.J."/>
            <person name="Pearson G.A."/>
            <person name="Procaccini G."/>
            <person name="Duarte C.M."/>
            <person name="Schmutz J."/>
            <person name="Reusch T.B.H."/>
            <person name="Van de Peer Y."/>
        </authorList>
    </citation>
    <scope>NUCLEOTIDE SEQUENCE [LARGE SCALE GENOMIC DNA]</scope>
    <source>
        <strain evidence="8">cv. Finnish</strain>
    </source>
</reference>
<dbReference type="GO" id="GO:0008195">
    <property type="term" value="F:phosphatidate phosphatase activity"/>
    <property type="evidence" value="ECO:0000318"/>
    <property type="project" value="GO_Central"/>
</dbReference>
<dbReference type="Proteomes" id="UP000036987">
    <property type="component" value="Unassembled WGS sequence"/>
</dbReference>
<evidence type="ECO:0000256" key="1">
    <source>
        <dbReference type="ARBA" id="ARBA00001946"/>
    </source>
</evidence>
<evidence type="ECO:0000256" key="4">
    <source>
        <dbReference type="ARBA" id="ARBA00022801"/>
    </source>
</evidence>
<organism evidence="7 8">
    <name type="scientific">Zostera marina</name>
    <name type="common">Eelgrass</name>
    <dbReference type="NCBI Taxonomy" id="29655"/>
    <lineage>
        <taxon>Eukaryota</taxon>
        <taxon>Viridiplantae</taxon>
        <taxon>Streptophyta</taxon>
        <taxon>Embryophyta</taxon>
        <taxon>Tracheophyta</taxon>
        <taxon>Spermatophyta</taxon>
        <taxon>Magnoliopsida</taxon>
        <taxon>Liliopsida</taxon>
        <taxon>Zosteraceae</taxon>
        <taxon>Zostera</taxon>
    </lineage>
</organism>
<dbReference type="InterPro" id="IPR007651">
    <property type="entry name" value="Lipin_N"/>
</dbReference>
<evidence type="ECO:0000256" key="2">
    <source>
        <dbReference type="ARBA" id="ARBA00005476"/>
    </source>
</evidence>
<feature type="domain" description="LNS2/PITP" evidence="6">
    <location>
        <begin position="671"/>
        <end position="827"/>
    </location>
</feature>
<dbReference type="InterPro" id="IPR031315">
    <property type="entry name" value="LNS2/PITP"/>
</dbReference>
<dbReference type="OMA" id="NFCTEHI"/>
<name>A0A0K9P9W3_ZOSMR</name>
<dbReference type="OrthoDB" id="4567at2759"/>
<feature type="region of interest" description="Disordered" evidence="5">
    <location>
        <begin position="583"/>
        <end position="621"/>
    </location>
</feature>
<comment type="similarity">
    <text evidence="2">Belongs to the lipin family.</text>
</comment>
<comment type="caution">
    <text evidence="7">The sequence shown here is derived from an EMBL/GenBank/DDBJ whole genome shotgun (WGS) entry which is preliminary data.</text>
</comment>
<dbReference type="EC" id="3.1.3.4" evidence="3"/>
<gene>
    <name evidence="7" type="ORF">ZOSMA_307G00020</name>
</gene>
<dbReference type="PANTHER" id="PTHR12181">
    <property type="entry name" value="LIPIN"/>
    <property type="match status" value="1"/>
</dbReference>
<protein>
    <recommendedName>
        <fullName evidence="3">phosphatidate phosphatase</fullName>
        <ecNumber evidence="3">3.1.3.4</ecNumber>
    </recommendedName>
</protein>
<evidence type="ECO:0000313" key="7">
    <source>
        <dbReference type="EMBL" id="KMZ65868.1"/>
    </source>
</evidence>
<evidence type="ECO:0000256" key="5">
    <source>
        <dbReference type="SAM" id="MobiDB-lite"/>
    </source>
</evidence>
<dbReference type="Pfam" id="PF16876">
    <property type="entry name" value="Lipin_mid"/>
    <property type="match status" value="1"/>
</dbReference>
<dbReference type="STRING" id="29655.A0A0K9P9W3"/>